<comment type="caution">
    <text evidence="1">The sequence shown here is derived from an EMBL/GenBank/DDBJ whole genome shotgun (WGS) entry which is preliminary data.</text>
</comment>
<sequence length="316" mass="34636">MNNKLKRTHFLSCDWGTSSFRLRLVEAGSGTIIADERSDTGIARTYRQWQQTPAPREGFFADFINRQIAALEEKTGMPLQEVPVVLSGMASSSIGMIELPYRELPFRLSGTDLAIHTFSRFTIISGACSDDDVMRGEETKAVGCAAWLPDMPGEQCLLMPGTHPKHIIVSNHQVVRFQTFLTGEFFDLLSSNSVLAASINNEGALHDPASLACFTKGLYAAQSGNLLHTAFMVRTNQLLRKIDPAHNRFYLSGLLIGTELKAIPVNVRVYLVSGPLHTPLYTIACQVLNIPVAAVIDADDALIRGQLAVMSNPALY</sequence>
<dbReference type="Proteomes" id="UP000676386">
    <property type="component" value="Unassembled WGS sequence"/>
</dbReference>
<dbReference type="Pfam" id="PF05035">
    <property type="entry name" value="DGOK"/>
    <property type="match status" value="1"/>
</dbReference>
<organism evidence="1 2">
    <name type="scientific">Chitinophaga hostae</name>
    <dbReference type="NCBI Taxonomy" id="2831022"/>
    <lineage>
        <taxon>Bacteria</taxon>
        <taxon>Pseudomonadati</taxon>
        <taxon>Bacteroidota</taxon>
        <taxon>Chitinophagia</taxon>
        <taxon>Chitinophagales</taxon>
        <taxon>Chitinophagaceae</taxon>
        <taxon>Chitinophaga</taxon>
    </lineage>
</organism>
<dbReference type="InterPro" id="IPR042258">
    <property type="entry name" value="DGOK_N"/>
</dbReference>
<dbReference type="Gene3D" id="3.30.420.300">
    <property type="entry name" value="2-keto-3-deoxy-galactonokinase, substrate binding domain"/>
    <property type="match status" value="1"/>
</dbReference>
<dbReference type="RefSeq" id="WP_211974053.1">
    <property type="nucleotide sequence ID" value="NZ_JAGTXB010000007.1"/>
</dbReference>
<name>A0ABS5J145_9BACT</name>
<protein>
    <submittedName>
        <fullName evidence="1">2-dehydro-3-deoxygalactonokinase</fullName>
    </submittedName>
</protein>
<accession>A0ABS5J145</accession>
<evidence type="ECO:0000313" key="1">
    <source>
        <dbReference type="EMBL" id="MBS0028953.1"/>
    </source>
</evidence>
<proteinExistence type="predicted"/>
<reference evidence="1 2" key="1">
    <citation type="submission" date="2021-04" db="EMBL/GenBank/DDBJ databases">
        <title>Chitinophaga sp. nov., isolated from the rhizosphere soil.</title>
        <authorList>
            <person name="He S."/>
        </authorList>
    </citation>
    <scope>NUCLEOTIDE SEQUENCE [LARGE SCALE GENOMIC DNA]</scope>
    <source>
        <strain evidence="1 2">2R12</strain>
    </source>
</reference>
<dbReference type="Gene3D" id="3.30.420.310">
    <property type="entry name" value="2-keto-3-deoxy-galactonokinase, C-terminal domain"/>
    <property type="match status" value="1"/>
</dbReference>
<keyword evidence="2" id="KW-1185">Reference proteome</keyword>
<gene>
    <name evidence="1" type="ORF">KE626_16655</name>
</gene>
<dbReference type="InterPro" id="IPR007729">
    <property type="entry name" value="DGOK"/>
</dbReference>
<dbReference type="EMBL" id="JAGTXB010000007">
    <property type="protein sequence ID" value="MBS0028953.1"/>
    <property type="molecule type" value="Genomic_DNA"/>
</dbReference>
<dbReference type="InterPro" id="IPR042257">
    <property type="entry name" value="DGOK_C"/>
</dbReference>
<evidence type="ECO:0000313" key="2">
    <source>
        <dbReference type="Proteomes" id="UP000676386"/>
    </source>
</evidence>